<dbReference type="Proteomes" id="UP000054107">
    <property type="component" value="Unassembled WGS sequence"/>
</dbReference>
<dbReference type="EMBL" id="LN734002">
    <property type="protein sequence ID" value="CEP19100.1"/>
    <property type="molecule type" value="Genomic_DNA"/>
</dbReference>
<gene>
    <name evidence="3" type="primary">PARPA_13412.1 scaffold 46804</name>
</gene>
<dbReference type="SUPFAM" id="SSF50965">
    <property type="entry name" value="Galactose oxidase, central domain"/>
    <property type="match status" value="1"/>
</dbReference>
<feature type="transmembrane region" description="Helical" evidence="2">
    <location>
        <begin position="288"/>
        <end position="312"/>
    </location>
</feature>
<evidence type="ECO:0008006" key="5">
    <source>
        <dbReference type="Google" id="ProtNLM"/>
    </source>
</evidence>
<keyword evidence="2" id="KW-0812">Transmembrane</keyword>
<proteinExistence type="predicted"/>
<feature type="compositionally biased region" description="Low complexity" evidence="1">
    <location>
        <begin position="412"/>
        <end position="441"/>
    </location>
</feature>
<reference evidence="3 4" key="1">
    <citation type="submission" date="2014-09" db="EMBL/GenBank/DDBJ databases">
        <authorList>
            <person name="Ellenberger Sabrina"/>
        </authorList>
    </citation>
    <scope>NUCLEOTIDE SEQUENCE [LARGE SCALE GENOMIC DNA]</scope>
    <source>
        <strain evidence="3 4">CBS 412.66</strain>
    </source>
</reference>
<dbReference type="PANTHER" id="PTHR23244">
    <property type="entry name" value="KELCH REPEAT DOMAIN"/>
    <property type="match status" value="1"/>
</dbReference>
<dbReference type="Gene3D" id="2.120.10.80">
    <property type="entry name" value="Kelch-type beta propeller"/>
    <property type="match status" value="1"/>
</dbReference>
<evidence type="ECO:0000313" key="3">
    <source>
        <dbReference type="EMBL" id="CEP19100.1"/>
    </source>
</evidence>
<keyword evidence="2" id="KW-0472">Membrane</keyword>
<protein>
    <recommendedName>
        <fullName evidence="5">Galactose oxidase</fullName>
    </recommendedName>
</protein>
<evidence type="ECO:0000313" key="4">
    <source>
        <dbReference type="Proteomes" id="UP000054107"/>
    </source>
</evidence>
<dbReference type="InterPro" id="IPR011043">
    <property type="entry name" value="Gal_Oxase/kelch_b-propeller"/>
</dbReference>
<accession>A0A0B7NUA7</accession>
<name>A0A0B7NUA7_9FUNG</name>
<evidence type="ECO:0000256" key="2">
    <source>
        <dbReference type="SAM" id="Phobius"/>
    </source>
</evidence>
<dbReference type="AlphaFoldDB" id="A0A0B7NUA7"/>
<keyword evidence="4" id="KW-1185">Reference proteome</keyword>
<keyword evidence="2" id="KW-1133">Transmembrane helix</keyword>
<organism evidence="3 4">
    <name type="scientific">Parasitella parasitica</name>
    <dbReference type="NCBI Taxonomy" id="35722"/>
    <lineage>
        <taxon>Eukaryota</taxon>
        <taxon>Fungi</taxon>
        <taxon>Fungi incertae sedis</taxon>
        <taxon>Mucoromycota</taxon>
        <taxon>Mucoromycotina</taxon>
        <taxon>Mucoromycetes</taxon>
        <taxon>Mucorales</taxon>
        <taxon>Mucorineae</taxon>
        <taxon>Mucoraceae</taxon>
        <taxon>Parasitella</taxon>
    </lineage>
</organism>
<sequence length="465" mass="50578">MAGTATSISDSQYIEDGGYNESPFVKNVSRLFDANSAKWTTIPNDNRGLESAIYMGTAVSVPSRKRIYYWGGLSICPGVLPLGVVTRFGHTATLDKEGINIFYIGGRIRTNKVANDTQPTSYYNIIPMNEILTYNTFDATWNLRNSPSAPTMSSRYMHTANLLPYSGKILIYGGATDDGNEKQPSAVSDYLYLFDSKTLEYARVDDSEQNQGAGPRFGHSATQLAVLCNNTLFVLFGVNAKGLITNDMYFLSLSGSATWLKSFKLSSASAGGDDSNTFNTHNTLNDRAIIGISIGSVLVIVLLITGILYAIYNIKSRKRKLAAAAAAAAEEEKTNNDDDVYGVPQQYLPHLHKEYQRYSSVDAANPPNEYDHVTTTPDGALPVFDISSDSATLHDSSIPPRGFSNDHIITSKPNQVNKPQQQPSFTSQQQHSSGSLHLLPSSNLSNTPIAAAKLPFNDVVKPSAI</sequence>
<dbReference type="OrthoDB" id="2260567at2759"/>
<evidence type="ECO:0000256" key="1">
    <source>
        <dbReference type="SAM" id="MobiDB-lite"/>
    </source>
</evidence>
<feature type="region of interest" description="Disordered" evidence="1">
    <location>
        <begin position="395"/>
        <end position="441"/>
    </location>
</feature>
<dbReference type="InterPro" id="IPR015915">
    <property type="entry name" value="Kelch-typ_b-propeller"/>
</dbReference>